<dbReference type="Proteomes" id="UP001186452">
    <property type="component" value="Unassembled WGS sequence"/>
</dbReference>
<name>A0ABU3ZPR1_9GAMM</name>
<accession>A0ABU3ZPR1</accession>
<gene>
    <name evidence="1" type="primary">pssD</name>
    <name evidence="1" type="ORF">R2X38_24225</name>
</gene>
<keyword evidence="2" id="KW-1185">Reference proteome</keyword>
<sequence length="161" mass="18448">MSKVFIFVAGEGGHFSQFTRFYEKVQEDLVDCKIYLLTDHLHPNNNKALDGLNVVELGAIRAKSGFRFSDMFNHLYRAVSFYIKLRNFKEISMVSTGPGIAILPAILTRLLGGKVVHIETWSRFYSKSMTGKVMYFLANKFYVQNQSLLKLYKKAIYSGKL</sequence>
<protein>
    <submittedName>
        <fullName evidence="1">PssD/Cps14F family polysaccharide biosynthesis glycosyltransferase</fullName>
    </submittedName>
</protein>
<proteinExistence type="predicted"/>
<organism evidence="1 2">
    <name type="scientific">Photobacterium rosenbergii</name>
    <dbReference type="NCBI Taxonomy" id="294936"/>
    <lineage>
        <taxon>Bacteria</taxon>
        <taxon>Pseudomonadati</taxon>
        <taxon>Pseudomonadota</taxon>
        <taxon>Gammaproteobacteria</taxon>
        <taxon>Vibrionales</taxon>
        <taxon>Vibrionaceae</taxon>
        <taxon>Photobacterium</taxon>
    </lineage>
</organism>
<dbReference type="RefSeq" id="WP_317524906.1">
    <property type="nucleotide sequence ID" value="NZ_JAWJZI010000022.1"/>
</dbReference>
<evidence type="ECO:0000313" key="1">
    <source>
        <dbReference type="EMBL" id="MDV5172113.1"/>
    </source>
</evidence>
<dbReference type="NCBIfam" id="NF041549">
    <property type="entry name" value="PssD"/>
    <property type="match status" value="1"/>
</dbReference>
<comment type="caution">
    <text evidence="1">The sequence shown here is derived from an EMBL/GenBank/DDBJ whole genome shotgun (WGS) entry which is preliminary data.</text>
</comment>
<evidence type="ECO:0000313" key="2">
    <source>
        <dbReference type="Proteomes" id="UP001186452"/>
    </source>
</evidence>
<dbReference type="InterPro" id="IPR013969">
    <property type="entry name" value="Oligosacch_biosynth_Alg14"/>
</dbReference>
<dbReference type="EMBL" id="JAWJZI010000022">
    <property type="protein sequence ID" value="MDV5172113.1"/>
    <property type="molecule type" value="Genomic_DNA"/>
</dbReference>
<dbReference type="Pfam" id="PF08660">
    <property type="entry name" value="Alg14"/>
    <property type="match status" value="1"/>
</dbReference>
<dbReference type="Gene3D" id="3.40.50.2000">
    <property type="entry name" value="Glycogen Phosphorylase B"/>
    <property type="match status" value="1"/>
</dbReference>
<reference evidence="1 2" key="1">
    <citation type="submission" date="2023-10" db="EMBL/GenBank/DDBJ databases">
        <title>Marine bacteria isolated from horseshoe crab.</title>
        <authorList>
            <person name="Cheng T.H."/>
        </authorList>
    </citation>
    <scope>NUCLEOTIDE SEQUENCE [LARGE SCALE GENOMIC DNA]</scope>
    <source>
        <strain evidence="1 2">HSC6</strain>
    </source>
</reference>